<keyword evidence="3" id="KW-1185">Reference proteome</keyword>
<dbReference type="EMBL" id="JAUZQC010000003">
    <property type="protein sequence ID" value="KAK5874044.1"/>
    <property type="molecule type" value="Genomic_DNA"/>
</dbReference>
<feature type="transmembrane region" description="Helical" evidence="1">
    <location>
        <begin position="93"/>
        <end position="117"/>
    </location>
</feature>
<dbReference type="Proteomes" id="UP001346869">
    <property type="component" value="Unassembled WGS sequence"/>
</dbReference>
<evidence type="ECO:0000313" key="3">
    <source>
        <dbReference type="Proteomes" id="UP001346869"/>
    </source>
</evidence>
<evidence type="ECO:0000313" key="2">
    <source>
        <dbReference type="EMBL" id="KAK5874044.1"/>
    </source>
</evidence>
<name>A0AAN7Y9A9_ELEMC</name>
<protein>
    <submittedName>
        <fullName evidence="2">Uncharacterized protein</fullName>
    </submittedName>
</protein>
<comment type="caution">
    <text evidence="2">The sequence shown here is derived from an EMBL/GenBank/DDBJ whole genome shotgun (WGS) entry which is preliminary data.</text>
</comment>
<reference evidence="2 3" key="2">
    <citation type="journal article" date="2023" name="Mol. Biol. Evol.">
        <title>Genomics of Secondarily Temperate Adaptation in the Only Non-Antarctic Icefish.</title>
        <authorList>
            <person name="Rivera-Colon A.G."/>
            <person name="Rayamajhi N."/>
            <person name="Minhas B.F."/>
            <person name="Madrigal G."/>
            <person name="Bilyk K.T."/>
            <person name="Yoon V."/>
            <person name="Hune M."/>
            <person name="Gregory S."/>
            <person name="Cheng C.H.C."/>
            <person name="Catchen J.M."/>
        </authorList>
    </citation>
    <scope>NUCLEOTIDE SEQUENCE [LARGE SCALE GENOMIC DNA]</scope>
    <source>
        <strain evidence="2">JMC-PN-2008</strain>
    </source>
</reference>
<dbReference type="AlphaFoldDB" id="A0AAN7Y9A9"/>
<keyword evidence="1" id="KW-0812">Transmembrane</keyword>
<reference evidence="2 3" key="1">
    <citation type="journal article" date="2023" name="Genes (Basel)">
        <title>Chromosome-Level Genome Assembly and Circadian Gene Repertoire of the Patagonia Blennie Eleginops maclovinus-The Closest Ancestral Proxy of Antarctic Cryonotothenioids.</title>
        <authorList>
            <person name="Cheng C.C."/>
            <person name="Rivera-Colon A.G."/>
            <person name="Minhas B.F."/>
            <person name="Wilson L."/>
            <person name="Rayamajhi N."/>
            <person name="Vargas-Chacoff L."/>
            <person name="Catchen J.M."/>
        </authorList>
    </citation>
    <scope>NUCLEOTIDE SEQUENCE [LARGE SCALE GENOMIC DNA]</scope>
    <source>
        <strain evidence="2">JMC-PN-2008</strain>
    </source>
</reference>
<keyword evidence="1" id="KW-0472">Membrane</keyword>
<organism evidence="2 3">
    <name type="scientific">Eleginops maclovinus</name>
    <name type="common">Patagonian blennie</name>
    <name type="synonym">Eleginus maclovinus</name>
    <dbReference type="NCBI Taxonomy" id="56733"/>
    <lineage>
        <taxon>Eukaryota</taxon>
        <taxon>Metazoa</taxon>
        <taxon>Chordata</taxon>
        <taxon>Craniata</taxon>
        <taxon>Vertebrata</taxon>
        <taxon>Euteleostomi</taxon>
        <taxon>Actinopterygii</taxon>
        <taxon>Neopterygii</taxon>
        <taxon>Teleostei</taxon>
        <taxon>Neoteleostei</taxon>
        <taxon>Acanthomorphata</taxon>
        <taxon>Eupercaria</taxon>
        <taxon>Perciformes</taxon>
        <taxon>Notothenioidei</taxon>
        <taxon>Eleginopidae</taxon>
        <taxon>Eleginops</taxon>
    </lineage>
</organism>
<sequence length="123" mass="13416">MQSLRTAARLTGAHADKANRRVHLASSCSRCFNNGSTFLPLTSVSHSIPFSLHLPTCSSFLIPSPHLVYHRYASDRSSTSLPLPWKQWDNSRLAAWLLLLLLMVVVVVVVVVGGLLLSSHGGL</sequence>
<proteinExistence type="predicted"/>
<keyword evidence="1" id="KW-1133">Transmembrane helix</keyword>
<evidence type="ECO:0000256" key="1">
    <source>
        <dbReference type="SAM" id="Phobius"/>
    </source>
</evidence>
<gene>
    <name evidence="2" type="ORF">PBY51_019027</name>
</gene>
<accession>A0AAN7Y9A9</accession>